<dbReference type="InterPro" id="IPR036047">
    <property type="entry name" value="F-box-like_dom_sf"/>
</dbReference>
<dbReference type="EMBL" id="LAFY01000290">
    <property type="protein sequence ID" value="KJY01255.1"/>
    <property type="molecule type" value="Genomic_DNA"/>
</dbReference>
<reference evidence="2 3" key="1">
    <citation type="submission" date="2015-03" db="EMBL/GenBank/DDBJ databases">
        <title>RNA-seq based gene annotation and comparative genomics of four Zymoseptoria species reveal species-specific pathogenicity related genes and transposable element activity.</title>
        <authorList>
            <person name="Grandaubert J."/>
            <person name="Bhattacharyya A."/>
            <person name="Stukenbrock E.H."/>
        </authorList>
    </citation>
    <scope>NUCLEOTIDE SEQUENCE [LARGE SCALE GENOMIC DNA]</scope>
    <source>
        <strain evidence="2 3">Zb18110</strain>
    </source>
</reference>
<dbReference type="AlphaFoldDB" id="A0A0F4GUY6"/>
<evidence type="ECO:0000313" key="2">
    <source>
        <dbReference type="EMBL" id="KJY01255.1"/>
    </source>
</evidence>
<organism evidence="2 3">
    <name type="scientific">Zymoseptoria brevis</name>
    <dbReference type="NCBI Taxonomy" id="1047168"/>
    <lineage>
        <taxon>Eukaryota</taxon>
        <taxon>Fungi</taxon>
        <taxon>Dikarya</taxon>
        <taxon>Ascomycota</taxon>
        <taxon>Pezizomycotina</taxon>
        <taxon>Dothideomycetes</taxon>
        <taxon>Dothideomycetidae</taxon>
        <taxon>Mycosphaerellales</taxon>
        <taxon>Mycosphaerellaceae</taxon>
        <taxon>Zymoseptoria</taxon>
    </lineage>
</organism>
<dbReference type="Proteomes" id="UP000033647">
    <property type="component" value="Unassembled WGS sequence"/>
</dbReference>
<dbReference type="SUPFAM" id="SSF81383">
    <property type="entry name" value="F-box domain"/>
    <property type="match status" value="1"/>
</dbReference>
<accession>A0A0F4GUY6</accession>
<comment type="caution">
    <text evidence="2">The sequence shown here is derived from an EMBL/GenBank/DDBJ whole genome shotgun (WGS) entry which is preliminary data.</text>
</comment>
<evidence type="ECO:0000313" key="3">
    <source>
        <dbReference type="Proteomes" id="UP000033647"/>
    </source>
</evidence>
<feature type="domain" description="F-box" evidence="1">
    <location>
        <begin position="157"/>
        <end position="198"/>
    </location>
</feature>
<gene>
    <name evidence="2" type="ORF">TI39_contig298g00022</name>
</gene>
<dbReference type="Pfam" id="PF00646">
    <property type="entry name" value="F-box"/>
    <property type="match status" value="1"/>
</dbReference>
<keyword evidence="3" id="KW-1185">Reference proteome</keyword>
<name>A0A0F4GUY6_9PEZI</name>
<protein>
    <recommendedName>
        <fullName evidence="1">F-box domain-containing protein</fullName>
    </recommendedName>
</protein>
<proteinExistence type="predicted"/>
<dbReference type="InterPro" id="IPR001810">
    <property type="entry name" value="F-box_dom"/>
</dbReference>
<dbReference type="SMART" id="SM00256">
    <property type="entry name" value="FBOX"/>
    <property type="match status" value="1"/>
</dbReference>
<sequence length="341" mass="37494">MDHPFVYPEVIREPSSAWVPGANPNPRAEPSGDGLMLDLASPIIKRRRFYRPTPREGPTAVAHISEAIKAPTDASTIAADPTQPDDSSEDDIILDLAPPSKKRLLCRSASVGILDSIPSCKAASSGAVSTKRAIGRAAAAASPSAARNLYARSKVFAVTELTTHILDHLPPRDLLVLQSVNSKFRDLITTLPDIGLRLGFTERPLPPGYFPAEMTASTLEFFPKFITDIGIDPLRGLGFAVFDRVDLEFHPDPQGSWRDMMPFQPATKFMKMRGAEHYEDEIPRRIENREQGVRLGDMVDALLKEHAADVDLYIAHGQGMMPLSFVFEIAEEIIEVENNAD</sequence>
<dbReference type="OrthoDB" id="10317908at2759"/>
<evidence type="ECO:0000259" key="1">
    <source>
        <dbReference type="SMART" id="SM00256"/>
    </source>
</evidence>